<dbReference type="EMBL" id="CAXAMM010014581">
    <property type="protein sequence ID" value="CAK9034135.1"/>
    <property type="molecule type" value="Genomic_DNA"/>
</dbReference>
<keyword evidence="1" id="KW-0175">Coiled coil</keyword>
<keyword evidence="3" id="KW-1185">Reference proteome</keyword>
<evidence type="ECO:0000313" key="3">
    <source>
        <dbReference type="Proteomes" id="UP001642464"/>
    </source>
</evidence>
<protein>
    <submittedName>
        <fullName evidence="2">Uncharacterized protein</fullName>
    </submittedName>
</protein>
<evidence type="ECO:0000256" key="1">
    <source>
        <dbReference type="SAM" id="Coils"/>
    </source>
</evidence>
<gene>
    <name evidence="2" type="ORF">SCF082_LOCUS20766</name>
</gene>
<proteinExistence type="predicted"/>
<comment type="caution">
    <text evidence="2">The sequence shown here is derived from an EMBL/GenBank/DDBJ whole genome shotgun (WGS) entry which is preliminary data.</text>
</comment>
<evidence type="ECO:0000313" key="2">
    <source>
        <dbReference type="EMBL" id="CAK9034135.1"/>
    </source>
</evidence>
<organism evidence="2 3">
    <name type="scientific">Durusdinium trenchii</name>
    <dbReference type="NCBI Taxonomy" id="1381693"/>
    <lineage>
        <taxon>Eukaryota</taxon>
        <taxon>Sar</taxon>
        <taxon>Alveolata</taxon>
        <taxon>Dinophyceae</taxon>
        <taxon>Suessiales</taxon>
        <taxon>Symbiodiniaceae</taxon>
        <taxon>Durusdinium</taxon>
    </lineage>
</organism>
<accession>A0ABP0L4P8</accession>
<dbReference type="Proteomes" id="UP001642464">
    <property type="component" value="Unassembled WGS sequence"/>
</dbReference>
<name>A0ABP0L4P8_9DINO</name>
<feature type="coiled-coil region" evidence="1">
    <location>
        <begin position="150"/>
        <end position="205"/>
    </location>
</feature>
<reference evidence="2 3" key="1">
    <citation type="submission" date="2024-02" db="EMBL/GenBank/DDBJ databases">
        <authorList>
            <person name="Chen Y."/>
            <person name="Shah S."/>
            <person name="Dougan E. K."/>
            <person name="Thang M."/>
            <person name="Chan C."/>
        </authorList>
    </citation>
    <scope>NUCLEOTIDE SEQUENCE [LARGE SCALE GENOMIC DNA]</scope>
</reference>
<sequence>MGHGEREAEEAEAPFAEVPKGQVRLEGHFCGVAVTASHRLELAIPIFEEVDINLLFPLLSGFKASREAKEGLPQIPESPTSPASLCDPEIWTSLEQILECDRKDVEDEEEGEVIEDMMDSMVGPNWRETMGCGSRRNSFERAVSILSESDAELAQKLKEEERELRATKAHERAMEVDFQAKEALVQNLMEERKMLKAKTQMLTKQLETNVAERWLCSCLGGFTKLFQKSEDEGVQLEVIAEALEEKEEAAIKSEVGRVKELEKGQVARQTERAIRLALARQAFCFGPVGLGWTKTETREQLEKTAKVWKQPHNFRVAGSQFAVDTISQGGDQWQVRATERDGSSALFAAKDQGEEVAYGINYDSSRSHWKPPCKTRVYATGITDGDDPEWTLRVEGPGHGTSPQQISVTGKGLGDIVYDAALAVERRLKRSLFWSYALDAKGRGDGWTPWVRQGLGLKYAPEESDINAKFNIFQAEAGENQTLNLDWEALLRGRLTGLSSKRGGRILSTDPQYTLRMTKGGLDAGAKANAKLGTSFGVTAHVSPEGNYQAQGYGEWNGKRELVDGLVVGADVKATAQEGVVTLQPLGATAAMDLSKLAPKVAGENSMLGLRARYKLGDEKPSLGAVGSFRPKKVQEVLASGGVQYTQEGDTSGTLRLTAEDLKGVDARYELSGGGSAGLRQAAEVRMPRVDFGGGSQLRFTGKFYKGKDWGEEPRVQLGAQYEGKVTVLGKSLDLGGESAGFDSGRSLLDELGRGWTSPEARKARNTAKVVRRRAEGDFGEVDLWSTSQPPFRAAIFGAFQRQMVTQAHFMEVAMPLGATMPGVPVVELLRAMYDACKEMEDDAKRKSAEVLSGVLALLEVDILPETELGQDGETEEEILTEVPVPTTEAGALERLSEMSKGGPQSATALETNKQSAREIFDHSPAWRLSQLHSTGLFEFS</sequence>